<sequence length="85" mass="8670">MAVILPASVLTAHLESCAAELASSMPPDDLERVVAQLVSGQRHIAATLERLAGFQTGPLAEVLSAAARAAGHAAAALAEGEHLFE</sequence>
<name>A0A1Q8CC47_9PSEU</name>
<dbReference type="STRING" id="1912961.BU204_29630"/>
<dbReference type="EMBL" id="MSIE01000063">
    <property type="protein sequence ID" value="OLF11935.1"/>
    <property type="molecule type" value="Genomic_DNA"/>
</dbReference>
<dbReference type="Proteomes" id="UP000185596">
    <property type="component" value="Unassembled WGS sequence"/>
</dbReference>
<gene>
    <name evidence="1" type="ORF">BU204_29630</name>
</gene>
<proteinExistence type="predicted"/>
<protein>
    <submittedName>
        <fullName evidence="1">Uncharacterized protein</fullName>
    </submittedName>
</protein>
<accession>A0A1Q8CC47</accession>
<dbReference type="RefSeq" id="WP_075129078.1">
    <property type="nucleotide sequence ID" value="NZ_MSIE01000063.1"/>
</dbReference>
<dbReference type="OrthoDB" id="3628013at2"/>
<reference evidence="1 2" key="1">
    <citation type="submission" date="2016-12" db="EMBL/GenBank/DDBJ databases">
        <title>The draft genome sequence of Actinophytocola sp. 11-183.</title>
        <authorList>
            <person name="Wang W."/>
            <person name="Yuan L."/>
        </authorList>
    </citation>
    <scope>NUCLEOTIDE SEQUENCE [LARGE SCALE GENOMIC DNA]</scope>
    <source>
        <strain evidence="1 2">11-183</strain>
    </source>
</reference>
<comment type="caution">
    <text evidence="1">The sequence shown here is derived from an EMBL/GenBank/DDBJ whole genome shotgun (WGS) entry which is preliminary data.</text>
</comment>
<evidence type="ECO:0000313" key="2">
    <source>
        <dbReference type="Proteomes" id="UP000185596"/>
    </source>
</evidence>
<dbReference type="AlphaFoldDB" id="A0A1Q8CC47"/>
<evidence type="ECO:0000313" key="1">
    <source>
        <dbReference type="EMBL" id="OLF11935.1"/>
    </source>
</evidence>
<organism evidence="1 2">
    <name type="scientific">Actinophytocola xanthii</name>
    <dbReference type="NCBI Taxonomy" id="1912961"/>
    <lineage>
        <taxon>Bacteria</taxon>
        <taxon>Bacillati</taxon>
        <taxon>Actinomycetota</taxon>
        <taxon>Actinomycetes</taxon>
        <taxon>Pseudonocardiales</taxon>
        <taxon>Pseudonocardiaceae</taxon>
    </lineage>
</organism>
<keyword evidence="2" id="KW-1185">Reference proteome</keyword>